<feature type="non-terminal residue" evidence="2">
    <location>
        <position position="126"/>
    </location>
</feature>
<proteinExistence type="predicted"/>
<dbReference type="AlphaFoldDB" id="X1BHS8"/>
<feature type="compositionally biased region" description="Basic and acidic residues" evidence="1">
    <location>
        <begin position="12"/>
        <end position="21"/>
    </location>
</feature>
<protein>
    <submittedName>
        <fullName evidence="2">Uncharacterized protein</fullName>
    </submittedName>
</protein>
<name>X1BHS8_9ZZZZ</name>
<comment type="caution">
    <text evidence="2">The sequence shown here is derived from an EMBL/GenBank/DDBJ whole genome shotgun (WGS) entry which is preliminary data.</text>
</comment>
<sequence length="126" mass="13620">MADSDELNLSHSEGDISRSDSFEDIQSNDENCKTKQAENCAENCIEEICEDNSNCTGKNSSKRFLPTTCSESNTTSNNGSPYDSLIQMMIPLVTSLLNNKSGNGGLADLFGSLGKKKEKCPVNSLI</sequence>
<evidence type="ECO:0000256" key="1">
    <source>
        <dbReference type="SAM" id="MobiDB-lite"/>
    </source>
</evidence>
<evidence type="ECO:0000313" key="2">
    <source>
        <dbReference type="EMBL" id="GAG80767.1"/>
    </source>
</evidence>
<feature type="region of interest" description="Disordered" evidence="1">
    <location>
        <begin position="1"/>
        <end position="23"/>
    </location>
</feature>
<organism evidence="2">
    <name type="scientific">marine sediment metagenome</name>
    <dbReference type="NCBI Taxonomy" id="412755"/>
    <lineage>
        <taxon>unclassified sequences</taxon>
        <taxon>metagenomes</taxon>
        <taxon>ecological metagenomes</taxon>
    </lineage>
</organism>
<gene>
    <name evidence="2" type="ORF">S01H4_31494</name>
</gene>
<dbReference type="EMBL" id="BART01016366">
    <property type="protein sequence ID" value="GAG80767.1"/>
    <property type="molecule type" value="Genomic_DNA"/>
</dbReference>
<reference evidence="2" key="1">
    <citation type="journal article" date="2014" name="Front. Microbiol.">
        <title>High frequency of phylogenetically diverse reductive dehalogenase-homologous genes in deep subseafloor sedimentary metagenomes.</title>
        <authorList>
            <person name="Kawai M."/>
            <person name="Futagami T."/>
            <person name="Toyoda A."/>
            <person name="Takaki Y."/>
            <person name="Nishi S."/>
            <person name="Hori S."/>
            <person name="Arai W."/>
            <person name="Tsubouchi T."/>
            <person name="Morono Y."/>
            <person name="Uchiyama I."/>
            <person name="Ito T."/>
            <person name="Fujiyama A."/>
            <person name="Inagaki F."/>
            <person name="Takami H."/>
        </authorList>
    </citation>
    <scope>NUCLEOTIDE SEQUENCE</scope>
    <source>
        <strain evidence="2">Expedition CK06-06</strain>
    </source>
</reference>
<accession>X1BHS8</accession>